<comment type="caution">
    <text evidence="3">The sequence shown here is derived from an EMBL/GenBank/DDBJ whole genome shotgun (WGS) entry which is preliminary data.</text>
</comment>
<proteinExistence type="inferred from homology"/>
<dbReference type="Proteomes" id="UP001499942">
    <property type="component" value="Unassembled WGS sequence"/>
</dbReference>
<dbReference type="PANTHER" id="PTHR46268:SF6">
    <property type="entry name" value="UNIVERSAL STRESS PROTEIN UP12"/>
    <property type="match status" value="1"/>
</dbReference>
<feature type="domain" description="UspA" evidence="2">
    <location>
        <begin position="9"/>
        <end position="141"/>
    </location>
</feature>
<evidence type="ECO:0000313" key="3">
    <source>
        <dbReference type="EMBL" id="GAA2499742.1"/>
    </source>
</evidence>
<dbReference type="PANTHER" id="PTHR46268">
    <property type="entry name" value="STRESS RESPONSE PROTEIN NHAX"/>
    <property type="match status" value="1"/>
</dbReference>
<dbReference type="RefSeq" id="WP_344362066.1">
    <property type="nucleotide sequence ID" value="NZ_BAAASR010000018.1"/>
</dbReference>
<reference evidence="4" key="1">
    <citation type="journal article" date="2019" name="Int. J. Syst. Evol. Microbiol.">
        <title>The Global Catalogue of Microorganisms (GCM) 10K type strain sequencing project: providing services to taxonomists for standard genome sequencing and annotation.</title>
        <authorList>
            <consortium name="The Broad Institute Genomics Platform"/>
            <consortium name="The Broad Institute Genome Sequencing Center for Infectious Disease"/>
            <person name="Wu L."/>
            <person name="Ma J."/>
        </authorList>
    </citation>
    <scope>NUCLEOTIDE SEQUENCE [LARGE SCALE GENOMIC DNA]</scope>
    <source>
        <strain evidence="4">JCM 5062</strain>
    </source>
</reference>
<dbReference type="Gene3D" id="3.40.50.620">
    <property type="entry name" value="HUPs"/>
    <property type="match status" value="2"/>
</dbReference>
<dbReference type="InterPro" id="IPR006016">
    <property type="entry name" value="UspA"/>
</dbReference>
<dbReference type="InterPro" id="IPR006015">
    <property type="entry name" value="Universal_stress_UspA"/>
</dbReference>
<dbReference type="Pfam" id="PF00582">
    <property type="entry name" value="Usp"/>
    <property type="match status" value="2"/>
</dbReference>
<gene>
    <name evidence="3" type="ORF">GCM10010393_35150</name>
</gene>
<dbReference type="PRINTS" id="PR01438">
    <property type="entry name" value="UNVRSLSTRESS"/>
</dbReference>
<dbReference type="InterPro" id="IPR014729">
    <property type="entry name" value="Rossmann-like_a/b/a_fold"/>
</dbReference>
<sequence>MSTRRDHPKPVMVGVDDDPSRHAVIRFAAREAAVRNAELRIIHALPLLAPADSRARSPESASHGAAAVDDLKALVRLEFPGLTVTGELPIGHPAGTLIERSTEASLIVLGHRGSGGFPRLPLGSVSWQVATHAQCPVIVIRPGKAGRRPHGRVVIGVDVNEICAEAVELGYEEADRHRAALHLVYADDVRLAPPGPAGVVPPVFGLVPPGPVEPLPETDTVHDAAMKVLHQEISRYTRRYPRVEAEAHVVPGRPADALVEWAREASLLVVGSRGRTGLRRFLLGSVGAEVLHTAECPVGVVPAAAQD</sequence>
<organism evidence="3 4">
    <name type="scientific">Streptomyces gobitricini</name>
    <dbReference type="NCBI Taxonomy" id="68211"/>
    <lineage>
        <taxon>Bacteria</taxon>
        <taxon>Bacillati</taxon>
        <taxon>Actinomycetota</taxon>
        <taxon>Actinomycetes</taxon>
        <taxon>Kitasatosporales</taxon>
        <taxon>Streptomycetaceae</taxon>
        <taxon>Streptomyces</taxon>
    </lineage>
</organism>
<protein>
    <submittedName>
        <fullName evidence="3">Universal stress protein</fullName>
    </submittedName>
</protein>
<evidence type="ECO:0000259" key="2">
    <source>
        <dbReference type="Pfam" id="PF00582"/>
    </source>
</evidence>
<evidence type="ECO:0000313" key="4">
    <source>
        <dbReference type="Proteomes" id="UP001499942"/>
    </source>
</evidence>
<evidence type="ECO:0000256" key="1">
    <source>
        <dbReference type="ARBA" id="ARBA00008791"/>
    </source>
</evidence>
<accession>A0ABP5ZJS0</accession>
<comment type="similarity">
    <text evidence="1">Belongs to the universal stress protein A family.</text>
</comment>
<dbReference type="SUPFAM" id="SSF52402">
    <property type="entry name" value="Adenine nucleotide alpha hydrolases-like"/>
    <property type="match status" value="2"/>
</dbReference>
<dbReference type="EMBL" id="BAAASR010000018">
    <property type="protein sequence ID" value="GAA2499742.1"/>
    <property type="molecule type" value="Genomic_DNA"/>
</dbReference>
<feature type="domain" description="UspA" evidence="2">
    <location>
        <begin position="152"/>
        <end position="302"/>
    </location>
</feature>
<keyword evidence="4" id="KW-1185">Reference proteome</keyword>
<name>A0ABP5ZJS0_9ACTN</name>